<evidence type="ECO:0000313" key="2">
    <source>
        <dbReference type="EMBL" id="KAF8911999.1"/>
    </source>
</evidence>
<dbReference type="AlphaFoldDB" id="A0A9P5P1W4"/>
<dbReference type="EMBL" id="JADNYJ010000003">
    <property type="protein sequence ID" value="KAF8911999.1"/>
    <property type="molecule type" value="Genomic_DNA"/>
</dbReference>
<keyword evidence="3" id="KW-1185">Reference proteome</keyword>
<dbReference type="PANTHER" id="PTHR10933">
    <property type="entry name" value="IMMUNOGLOBULIN-BINDING PROTEIN 1"/>
    <property type="match status" value="1"/>
</dbReference>
<feature type="region of interest" description="Disordered" evidence="1">
    <location>
        <begin position="157"/>
        <end position="200"/>
    </location>
</feature>
<comment type="caution">
    <text evidence="2">The sequence shown here is derived from an EMBL/GenBank/DDBJ whole genome shotgun (WGS) entry which is preliminary data.</text>
</comment>
<dbReference type="PANTHER" id="PTHR10933:SF9">
    <property type="entry name" value="IMMUNOGLOBULIN-BINDING PROTEIN 1"/>
    <property type="match status" value="1"/>
</dbReference>
<feature type="compositionally biased region" description="Basic and acidic residues" evidence="1">
    <location>
        <begin position="363"/>
        <end position="381"/>
    </location>
</feature>
<accession>A0A9P5P1W4</accession>
<dbReference type="Gene3D" id="1.25.40.540">
    <property type="entry name" value="TAP42-like family"/>
    <property type="match status" value="1"/>
</dbReference>
<dbReference type="GO" id="GO:0051721">
    <property type="term" value="F:protein phosphatase 2A binding"/>
    <property type="evidence" value="ECO:0007669"/>
    <property type="project" value="TreeGrafter"/>
</dbReference>
<evidence type="ECO:0000313" key="3">
    <source>
        <dbReference type="Proteomes" id="UP000724874"/>
    </source>
</evidence>
<dbReference type="GO" id="GO:0035303">
    <property type="term" value="P:regulation of dephosphorylation"/>
    <property type="evidence" value="ECO:0007669"/>
    <property type="project" value="TreeGrafter"/>
</dbReference>
<dbReference type="InterPro" id="IPR038511">
    <property type="entry name" value="TAP42/TAP46-like_sf"/>
</dbReference>
<dbReference type="GO" id="GO:0005829">
    <property type="term" value="C:cytosol"/>
    <property type="evidence" value="ECO:0007669"/>
    <property type="project" value="TreeGrafter"/>
</dbReference>
<evidence type="ECO:0000256" key="1">
    <source>
        <dbReference type="SAM" id="MobiDB-lite"/>
    </source>
</evidence>
<gene>
    <name evidence="2" type="ORF">CPB84DRAFT_1760980</name>
</gene>
<dbReference type="Pfam" id="PF04177">
    <property type="entry name" value="TAP42"/>
    <property type="match status" value="1"/>
</dbReference>
<dbReference type="InterPro" id="IPR007304">
    <property type="entry name" value="TAP46-like"/>
</dbReference>
<name>A0A9P5P1W4_GYMJU</name>
<sequence>MSLSLPALLGRILKNTRRIEDLPTIEDETQELVQGSLNDLKTLHAHIIDLSMFSPNDTLNDITTQDLLYLVLPYVFAQAQGKLKTTKRVDRMNSLVQAEKYLQNYIGVLEKYEVVPADERALFDRKTATVADFAKRRELKINQYKKEKDLKTRIETIRKRRRQRPTSEDASTDIDLALSLLPSDTPKTSENHEELDPDTDEALRETTLLLLRLFYAQASTQLQAMEQELELLRNAPPSPELGLPDDDKRETKRNHEDDEWRLDIPVPGGPDGKGPLMDSAGKPLRPFTILPSDAGERARLQAQIFSPGYNLPTMSVDEYLQIERQRGNVITSGGPASQAVPTSSEQLAIDAEMDGTVEGAIKAEEKRQKDEKWARYTDENPRGAGNTMNRG</sequence>
<feature type="region of interest" description="Disordered" evidence="1">
    <location>
        <begin position="363"/>
        <end position="391"/>
    </location>
</feature>
<reference evidence="2" key="1">
    <citation type="submission" date="2020-11" db="EMBL/GenBank/DDBJ databases">
        <authorList>
            <consortium name="DOE Joint Genome Institute"/>
            <person name="Ahrendt S."/>
            <person name="Riley R."/>
            <person name="Andreopoulos W."/>
            <person name="LaButti K."/>
            <person name="Pangilinan J."/>
            <person name="Ruiz-duenas F.J."/>
            <person name="Barrasa J.M."/>
            <person name="Sanchez-Garcia M."/>
            <person name="Camarero S."/>
            <person name="Miyauchi S."/>
            <person name="Serrano A."/>
            <person name="Linde D."/>
            <person name="Babiker R."/>
            <person name="Drula E."/>
            <person name="Ayuso-Fernandez I."/>
            <person name="Pacheco R."/>
            <person name="Padilla G."/>
            <person name="Ferreira P."/>
            <person name="Barriuso J."/>
            <person name="Kellner H."/>
            <person name="Castanera R."/>
            <person name="Alfaro M."/>
            <person name="Ramirez L."/>
            <person name="Pisabarro A.G."/>
            <person name="Kuo A."/>
            <person name="Tritt A."/>
            <person name="Lipzen A."/>
            <person name="He G."/>
            <person name="Yan M."/>
            <person name="Ng V."/>
            <person name="Cullen D."/>
            <person name="Martin F."/>
            <person name="Rosso M.-N."/>
            <person name="Henrissat B."/>
            <person name="Hibbett D."/>
            <person name="Martinez A.T."/>
            <person name="Grigoriev I.V."/>
        </authorList>
    </citation>
    <scope>NUCLEOTIDE SEQUENCE</scope>
    <source>
        <strain evidence="2">AH 44721</strain>
    </source>
</reference>
<organism evidence="2 3">
    <name type="scientific">Gymnopilus junonius</name>
    <name type="common">Spectacular rustgill mushroom</name>
    <name type="synonym">Gymnopilus spectabilis subsp. junonius</name>
    <dbReference type="NCBI Taxonomy" id="109634"/>
    <lineage>
        <taxon>Eukaryota</taxon>
        <taxon>Fungi</taxon>
        <taxon>Dikarya</taxon>
        <taxon>Basidiomycota</taxon>
        <taxon>Agaricomycotina</taxon>
        <taxon>Agaricomycetes</taxon>
        <taxon>Agaricomycetidae</taxon>
        <taxon>Agaricales</taxon>
        <taxon>Agaricineae</taxon>
        <taxon>Hymenogastraceae</taxon>
        <taxon>Gymnopilus</taxon>
    </lineage>
</organism>
<dbReference type="GO" id="GO:0009966">
    <property type="term" value="P:regulation of signal transduction"/>
    <property type="evidence" value="ECO:0007669"/>
    <property type="project" value="InterPro"/>
</dbReference>
<dbReference type="Proteomes" id="UP000724874">
    <property type="component" value="Unassembled WGS sequence"/>
</dbReference>
<protein>
    <submittedName>
        <fullName evidence="2">Serine/threonine protein phosphatase PP2A-associated protein</fullName>
    </submittedName>
</protein>
<dbReference type="OrthoDB" id="10261753at2759"/>
<feature type="compositionally biased region" description="Basic and acidic residues" evidence="1">
    <location>
        <begin position="245"/>
        <end position="262"/>
    </location>
</feature>
<feature type="region of interest" description="Disordered" evidence="1">
    <location>
        <begin position="233"/>
        <end position="271"/>
    </location>
</feature>
<proteinExistence type="predicted"/>